<evidence type="ECO:0000313" key="12">
    <source>
        <dbReference type="EMBL" id="KKL61721.1"/>
    </source>
</evidence>
<evidence type="ECO:0000256" key="6">
    <source>
        <dbReference type="ARBA" id="ARBA00023002"/>
    </source>
</evidence>
<evidence type="ECO:0000256" key="5">
    <source>
        <dbReference type="ARBA" id="ARBA00022842"/>
    </source>
</evidence>
<accession>A0A0F9E670</accession>
<evidence type="ECO:0000256" key="8">
    <source>
        <dbReference type="ARBA" id="ARBA00023014"/>
    </source>
</evidence>
<protein>
    <recommendedName>
        <fullName evidence="13">Thiamine pyrophosphate enzyme TPP-binding domain-containing protein</fullName>
    </recommendedName>
</protein>
<comment type="cofactor">
    <cofactor evidence="3">
        <name>[4Fe-4S] cluster</name>
        <dbReference type="ChEBI" id="CHEBI:49883"/>
    </cofactor>
</comment>
<comment type="cofactor">
    <cofactor evidence="1">
        <name>Mg(2+)</name>
        <dbReference type="ChEBI" id="CHEBI:18420"/>
    </cofactor>
</comment>
<dbReference type="EMBL" id="LAZR01028730">
    <property type="protein sequence ID" value="KKL61721.1"/>
    <property type="molecule type" value="Genomic_DNA"/>
</dbReference>
<dbReference type="InterPro" id="IPR011896">
    <property type="entry name" value="OFOB"/>
</dbReference>
<dbReference type="GO" id="GO:0045333">
    <property type="term" value="P:cellular respiration"/>
    <property type="evidence" value="ECO:0007669"/>
    <property type="project" value="UniProtKB-ARBA"/>
</dbReference>
<keyword evidence="7" id="KW-0408">Iron</keyword>
<dbReference type="GO" id="GO:0046872">
    <property type="term" value="F:metal ion binding"/>
    <property type="evidence" value="ECO:0007669"/>
    <property type="project" value="UniProtKB-KW"/>
</dbReference>
<dbReference type="Pfam" id="PF02775">
    <property type="entry name" value="TPP_enzyme_C"/>
    <property type="match status" value="1"/>
</dbReference>
<reference evidence="12" key="1">
    <citation type="journal article" date="2015" name="Nature">
        <title>Complex archaea that bridge the gap between prokaryotes and eukaryotes.</title>
        <authorList>
            <person name="Spang A."/>
            <person name="Saw J.H."/>
            <person name="Jorgensen S.L."/>
            <person name="Zaremba-Niedzwiedzka K."/>
            <person name="Martijn J."/>
            <person name="Lind A.E."/>
            <person name="van Eijk R."/>
            <person name="Schleper C."/>
            <person name="Guy L."/>
            <person name="Ettema T.J."/>
        </authorList>
    </citation>
    <scope>NUCLEOTIDE SEQUENCE</scope>
</reference>
<dbReference type="GO" id="GO:0051536">
    <property type="term" value="F:iron-sulfur cluster binding"/>
    <property type="evidence" value="ECO:0007669"/>
    <property type="project" value="UniProtKB-KW"/>
</dbReference>
<evidence type="ECO:0000259" key="11">
    <source>
        <dbReference type="Pfam" id="PF12367"/>
    </source>
</evidence>
<dbReference type="InterPro" id="IPR051457">
    <property type="entry name" value="2-oxoacid:Fd_oxidoreductase"/>
</dbReference>
<evidence type="ECO:0000256" key="1">
    <source>
        <dbReference type="ARBA" id="ARBA00001946"/>
    </source>
</evidence>
<evidence type="ECO:0000256" key="9">
    <source>
        <dbReference type="ARBA" id="ARBA00023052"/>
    </source>
</evidence>
<comment type="caution">
    <text evidence="12">The sequence shown here is derived from an EMBL/GenBank/DDBJ whole genome shotgun (WGS) entry which is preliminary data.</text>
</comment>
<dbReference type="PANTHER" id="PTHR48084">
    <property type="entry name" value="2-OXOGLUTARATE OXIDOREDUCTASE SUBUNIT KORB-RELATED"/>
    <property type="match status" value="1"/>
</dbReference>
<dbReference type="GO" id="GO:0030976">
    <property type="term" value="F:thiamine pyrophosphate binding"/>
    <property type="evidence" value="ECO:0007669"/>
    <property type="project" value="InterPro"/>
</dbReference>
<dbReference type="CDD" id="cd03375">
    <property type="entry name" value="TPP_OGFOR"/>
    <property type="match status" value="1"/>
</dbReference>
<organism evidence="12">
    <name type="scientific">marine sediment metagenome</name>
    <dbReference type="NCBI Taxonomy" id="412755"/>
    <lineage>
        <taxon>unclassified sequences</taxon>
        <taxon>metagenomes</taxon>
        <taxon>ecological metagenomes</taxon>
    </lineage>
</organism>
<evidence type="ECO:0000256" key="2">
    <source>
        <dbReference type="ARBA" id="ARBA00001964"/>
    </source>
</evidence>
<evidence type="ECO:0000256" key="4">
    <source>
        <dbReference type="ARBA" id="ARBA00022723"/>
    </source>
</evidence>
<gene>
    <name evidence="12" type="ORF">LCGC14_2192460</name>
</gene>
<feature type="domain" description="Thiamine pyrophosphate enzyme TPP-binding" evidence="10">
    <location>
        <begin position="57"/>
        <end position="198"/>
    </location>
</feature>
<name>A0A0F9E670_9ZZZZ</name>
<dbReference type="GO" id="GO:0016625">
    <property type="term" value="F:oxidoreductase activity, acting on the aldehyde or oxo group of donors, iron-sulfur protein as acceptor"/>
    <property type="evidence" value="ECO:0007669"/>
    <property type="project" value="UniProtKB-ARBA"/>
</dbReference>
<keyword evidence="4" id="KW-0479">Metal-binding</keyword>
<dbReference type="AlphaFoldDB" id="A0A0F9E670"/>
<evidence type="ECO:0000256" key="7">
    <source>
        <dbReference type="ARBA" id="ARBA00023004"/>
    </source>
</evidence>
<dbReference type="InterPro" id="IPR029061">
    <property type="entry name" value="THDP-binding"/>
</dbReference>
<keyword evidence="8" id="KW-0411">Iron-sulfur</keyword>
<keyword evidence="5" id="KW-0460">Magnesium</keyword>
<keyword evidence="6" id="KW-0560">Oxidoreductase</keyword>
<proteinExistence type="predicted"/>
<dbReference type="SUPFAM" id="SSF52518">
    <property type="entry name" value="Thiamin diphosphate-binding fold (THDP-binding)"/>
    <property type="match status" value="1"/>
</dbReference>
<dbReference type="InterPro" id="IPR011766">
    <property type="entry name" value="TPP_enzyme_TPP-bd"/>
</dbReference>
<dbReference type="Pfam" id="PF12367">
    <property type="entry name" value="PFO_beta_C"/>
    <property type="match status" value="1"/>
</dbReference>
<comment type="cofactor">
    <cofactor evidence="2">
        <name>thiamine diphosphate</name>
        <dbReference type="ChEBI" id="CHEBI:58937"/>
    </cofactor>
</comment>
<dbReference type="PANTHER" id="PTHR48084:SF4">
    <property type="entry name" value="2-OXOGLUTARATE OXIDOREDUCTASE SUBUNIT KORB"/>
    <property type="match status" value="1"/>
</dbReference>
<dbReference type="InterPro" id="IPR032686">
    <property type="entry name" value="PFO_beta_C"/>
</dbReference>
<feature type="domain" description="Pyruvate ferredoxin oxidoreductase beta subunit C-terminal" evidence="11">
    <location>
        <begin position="202"/>
        <end position="267"/>
    </location>
</feature>
<keyword evidence="9" id="KW-0786">Thiamine pyrophosphate</keyword>
<evidence type="ECO:0000256" key="3">
    <source>
        <dbReference type="ARBA" id="ARBA00001966"/>
    </source>
</evidence>
<evidence type="ECO:0008006" key="13">
    <source>
        <dbReference type="Google" id="ProtNLM"/>
    </source>
</evidence>
<dbReference type="Gene3D" id="3.40.50.970">
    <property type="match status" value="1"/>
</dbReference>
<dbReference type="NCBIfam" id="TIGR02177">
    <property type="entry name" value="PorB_KorB"/>
    <property type="match status" value="1"/>
</dbReference>
<sequence>MVTRLDPKLFDATTENTWCAGCGDFAILKALKLTLADLGIESHQALLVSGIGCGSKLPDYMTINGYMTIHGRPLPVATAAKLANPDLHVIVINGDGDSYGIGGNHFVQSCRRNPNITHIVENNQIYGLTKGQYSPTSDKGFVTTTSTDGSIEIAFNPMAVALAAGATFIARAFAGQPKHVAQMIAEGIQHRGYALIDVLQPCVTFNRVNTYDWYRKRVYHVDEEEYDPANREAAWQKAHEWEERIPLGVLYRMEGLPTYEDQVKALEEGSPVSRLNDLARNPRPQQYESLKEGFL</sequence>
<evidence type="ECO:0000259" key="10">
    <source>
        <dbReference type="Pfam" id="PF02775"/>
    </source>
</evidence>